<dbReference type="Proteomes" id="UP000823941">
    <property type="component" value="Chromosome 15"/>
</dbReference>
<dbReference type="InterPro" id="IPR013607">
    <property type="entry name" value="Phospholipase_A2-like"/>
</dbReference>
<keyword evidence="3" id="KW-1185">Reference proteome</keyword>
<name>A0ABQ7QH95_PLUXY</name>
<reference evidence="2 3" key="1">
    <citation type="submission" date="2021-06" db="EMBL/GenBank/DDBJ databases">
        <title>A haploid diamondback moth (Plutella xylostella L.) genome assembly resolves 31 chromosomes and identifies a diamide resistance mutation.</title>
        <authorList>
            <person name="Ward C.M."/>
            <person name="Perry K.D."/>
            <person name="Baker G."/>
            <person name="Powis K."/>
            <person name="Heckel D.G."/>
            <person name="Baxter S.W."/>
        </authorList>
    </citation>
    <scope>NUCLEOTIDE SEQUENCE [LARGE SCALE GENOMIC DNA]</scope>
    <source>
        <strain evidence="2 3">LV</strain>
        <tissue evidence="2">Single pupa</tissue>
    </source>
</reference>
<dbReference type="Pfam" id="PF08398">
    <property type="entry name" value="Phospholip_A2_4"/>
    <property type="match status" value="1"/>
</dbReference>
<dbReference type="InterPro" id="IPR036444">
    <property type="entry name" value="PLipase_A2_dom_sf"/>
</dbReference>
<organism evidence="2 3">
    <name type="scientific">Plutella xylostella</name>
    <name type="common">Diamondback moth</name>
    <name type="synonym">Plutella maculipennis</name>
    <dbReference type="NCBI Taxonomy" id="51655"/>
    <lineage>
        <taxon>Eukaryota</taxon>
        <taxon>Metazoa</taxon>
        <taxon>Ecdysozoa</taxon>
        <taxon>Arthropoda</taxon>
        <taxon>Hexapoda</taxon>
        <taxon>Insecta</taxon>
        <taxon>Pterygota</taxon>
        <taxon>Neoptera</taxon>
        <taxon>Endopterygota</taxon>
        <taxon>Lepidoptera</taxon>
        <taxon>Glossata</taxon>
        <taxon>Ditrysia</taxon>
        <taxon>Yponomeutoidea</taxon>
        <taxon>Plutellidae</taxon>
        <taxon>Plutella</taxon>
    </lineage>
</organism>
<dbReference type="Gene3D" id="1.20.90.10">
    <property type="entry name" value="Phospholipase A2 domain"/>
    <property type="match status" value="1"/>
</dbReference>
<gene>
    <name evidence="2" type="ORF">JYU34_011570</name>
</gene>
<evidence type="ECO:0000313" key="2">
    <source>
        <dbReference type="EMBL" id="KAG7304597.1"/>
    </source>
</evidence>
<proteinExistence type="predicted"/>
<dbReference type="EMBL" id="JAHIBW010000015">
    <property type="protein sequence ID" value="KAG7304597.1"/>
    <property type="molecule type" value="Genomic_DNA"/>
</dbReference>
<comment type="caution">
    <text evidence="2">The sequence shown here is derived from an EMBL/GenBank/DDBJ whole genome shotgun (WGS) entry which is preliminary data.</text>
</comment>
<feature type="domain" description="Phospholipase A2-like" evidence="1">
    <location>
        <begin position="17"/>
        <end position="90"/>
    </location>
</feature>
<accession>A0ABQ7QH95</accession>
<protein>
    <recommendedName>
        <fullName evidence="1">Phospholipase A2-like domain-containing protein</fullName>
    </recommendedName>
</protein>
<sequence>MVDSSLLNCLINHLPFELHLPGYNYCGPGTKLTKRLIRGDRGINLLDEYCKQHDVAYNKSSSLIHRHKADIKLMKMARKRAQSSNASLGEKFAANLVNKAMLAKVSNGCGLKGSKLTKKESMKTGVGLKKHFKKIVSHTRKHLQKLKPKCKKMAIELAIAAAKESMKDSSVKLPRMIPIPKTGGILPLIPIFAGLSAVGSLAGGAAAITKVINEFKAAKKQFAELKRHNEKMEGLCIGRGLEVKPYNKGFGIFISNKKN</sequence>
<evidence type="ECO:0000259" key="1">
    <source>
        <dbReference type="Pfam" id="PF08398"/>
    </source>
</evidence>
<evidence type="ECO:0000313" key="3">
    <source>
        <dbReference type="Proteomes" id="UP000823941"/>
    </source>
</evidence>